<feature type="repeat" description="NHL" evidence="2">
    <location>
        <begin position="415"/>
        <end position="458"/>
    </location>
</feature>
<dbReference type="InterPro" id="IPR050952">
    <property type="entry name" value="TRIM-NHL_E3_ligases"/>
</dbReference>
<dbReference type="OrthoDB" id="342730at2759"/>
<keyword evidence="4" id="KW-0812">Transmembrane</keyword>
<dbReference type="CDD" id="cd05819">
    <property type="entry name" value="NHL"/>
    <property type="match status" value="1"/>
</dbReference>
<dbReference type="PROSITE" id="PS51125">
    <property type="entry name" value="NHL"/>
    <property type="match status" value="2"/>
</dbReference>
<feature type="transmembrane region" description="Helical" evidence="4">
    <location>
        <begin position="113"/>
        <end position="135"/>
    </location>
</feature>
<reference evidence="5" key="1">
    <citation type="submission" date="2022-01" db="EMBL/GenBank/DDBJ databases">
        <authorList>
            <person name="Braso-Vives M."/>
        </authorList>
    </citation>
    <scope>NUCLEOTIDE SEQUENCE</scope>
</reference>
<dbReference type="GO" id="GO:0043161">
    <property type="term" value="P:proteasome-mediated ubiquitin-dependent protein catabolic process"/>
    <property type="evidence" value="ECO:0007669"/>
    <property type="project" value="TreeGrafter"/>
</dbReference>
<dbReference type="Gene3D" id="2.120.10.30">
    <property type="entry name" value="TolB, C-terminal domain"/>
    <property type="match status" value="1"/>
</dbReference>
<keyword evidence="4" id="KW-1133">Transmembrane helix</keyword>
<name>A0A8K0A167_BRALA</name>
<evidence type="ECO:0000313" key="6">
    <source>
        <dbReference type="Proteomes" id="UP000838412"/>
    </source>
</evidence>
<dbReference type="PANTHER" id="PTHR24104">
    <property type="entry name" value="E3 UBIQUITIN-PROTEIN LIGASE NHLRC1-RELATED"/>
    <property type="match status" value="1"/>
</dbReference>
<gene>
    <name evidence="5" type="primary">TRIM3</name>
    <name evidence="5" type="ORF">BLAG_LOCUS19820</name>
</gene>
<keyword evidence="1" id="KW-0677">Repeat</keyword>
<feature type="compositionally biased region" description="Low complexity" evidence="3">
    <location>
        <begin position="150"/>
        <end position="161"/>
    </location>
</feature>
<evidence type="ECO:0000313" key="5">
    <source>
        <dbReference type="EMBL" id="CAH1266119.1"/>
    </source>
</evidence>
<dbReference type="GO" id="GO:0000209">
    <property type="term" value="P:protein polyubiquitination"/>
    <property type="evidence" value="ECO:0007669"/>
    <property type="project" value="TreeGrafter"/>
</dbReference>
<dbReference type="InterPro" id="IPR001258">
    <property type="entry name" value="NHL_repeat"/>
</dbReference>
<keyword evidence="6" id="KW-1185">Reference proteome</keyword>
<feature type="region of interest" description="Disordered" evidence="3">
    <location>
        <begin position="142"/>
        <end position="166"/>
    </location>
</feature>
<evidence type="ECO:0000256" key="1">
    <source>
        <dbReference type="ARBA" id="ARBA00022737"/>
    </source>
</evidence>
<feature type="region of interest" description="Disordered" evidence="3">
    <location>
        <begin position="1"/>
        <end position="93"/>
    </location>
</feature>
<evidence type="ECO:0000256" key="3">
    <source>
        <dbReference type="SAM" id="MobiDB-lite"/>
    </source>
</evidence>
<evidence type="ECO:0000256" key="2">
    <source>
        <dbReference type="PROSITE-ProRule" id="PRU00504"/>
    </source>
</evidence>
<dbReference type="InterPro" id="IPR011042">
    <property type="entry name" value="6-blade_b-propeller_TolB-like"/>
</dbReference>
<dbReference type="EMBL" id="OV696690">
    <property type="protein sequence ID" value="CAH1266119.1"/>
    <property type="molecule type" value="Genomic_DNA"/>
</dbReference>
<dbReference type="PANTHER" id="PTHR24104:SF50">
    <property type="entry name" value="SMP-30_GLUCONOLACTONASE_LRE-LIKE REGION DOMAIN-CONTAINING PROTEIN"/>
    <property type="match status" value="1"/>
</dbReference>
<sequence>MFGQCLGQPQSRGVLRAPTVPKTPRSARSADGAQPVEADTHAYEDGDMFGQCLGQPQSRDVLRAPTVPKTPRPARRNDGSVGDQMDSPNQPPANGRLSIWEQLRHWYQGQGNVIIIIASVVMATLIISVPVHVLLVHTSSLPQHHDSPVTTTRGTDTAGDAPWRSSAVPRTVTSADVITVGQAHGRGPPDAVTAEVDAAEPTHVIRPLSTDTKAVEALAGVSTSADDITFCDESGAGKLRGANGVAVSVDNKIWVADRFQRRLQVYSIEGVYLCQFPPDAPGLRYPSQTPTDVSIDKDGHLWVLMIGYPASPDSVVQFSRKGHLKASFDLPDVPRGSLRGIAVGLHNTHVFVTWSDFYSGGMQAFKPDGKLLWDVSPQPELVAPTSVAVNGKGNIFVSDFNRHFIYVYDETGQFMSRFGGPGLTGGCLNHPSGITADRSGHIMVVDTQNQRVVMYTDRGEYVRAVRANHPLGIASGPGGQLVVTNRSTITVFPRF</sequence>
<dbReference type="AlphaFoldDB" id="A0A8K0A167"/>
<dbReference type="GO" id="GO:0061630">
    <property type="term" value="F:ubiquitin protein ligase activity"/>
    <property type="evidence" value="ECO:0007669"/>
    <property type="project" value="TreeGrafter"/>
</dbReference>
<accession>A0A8K0A167</accession>
<keyword evidence="4" id="KW-0472">Membrane</keyword>
<feature type="repeat" description="NHL" evidence="2">
    <location>
        <begin position="380"/>
        <end position="411"/>
    </location>
</feature>
<protein>
    <submittedName>
        <fullName evidence="5">TRIM3 protein</fullName>
    </submittedName>
</protein>
<dbReference type="Proteomes" id="UP000838412">
    <property type="component" value="Chromosome 5"/>
</dbReference>
<dbReference type="SUPFAM" id="SSF101898">
    <property type="entry name" value="NHL repeat"/>
    <property type="match status" value="1"/>
</dbReference>
<dbReference type="EMBL" id="OV696690">
    <property type="protein sequence ID" value="CAH1266118.1"/>
    <property type="molecule type" value="Genomic_DNA"/>
</dbReference>
<evidence type="ECO:0000256" key="4">
    <source>
        <dbReference type="SAM" id="Phobius"/>
    </source>
</evidence>
<proteinExistence type="predicted"/>
<organism evidence="5 6">
    <name type="scientific">Branchiostoma lanceolatum</name>
    <name type="common">Common lancelet</name>
    <name type="synonym">Amphioxus lanceolatum</name>
    <dbReference type="NCBI Taxonomy" id="7740"/>
    <lineage>
        <taxon>Eukaryota</taxon>
        <taxon>Metazoa</taxon>
        <taxon>Chordata</taxon>
        <taxon>Cephalochordata</taxon>
        <taxon>Leptocardii</taxon>
        <taxon>Amphioxiformes</taxon>
        <taxon>Branchiostomatidae</taxon>
        <taxon>Branchiostoma</taxon>
    </lineage>
</organism>